<protein>
    <recommendedName>
        <fullName evidence="6">Lipoprotein</fullName>
    </recommendedName>
</protein>
<dbReference type="PROSITE" id="PS51257">
    <property type="entry name" value="PROKAR_LIPOPROTEIN"/>
    <property type="match status" value="1"/>
</dbReference>
<evidence type="ECO:0008006" key="6">
    <source>
        <dbReference type="Google" id="ProtNLM"/>
    </source>
</evidence>
<name>A0A1I1BBA5_9ACTN</name>
<accession>A0A1I1BBA5</accession>
<evidence type="ECO:0000313" key="2">
    <source>
        <dbReference type="EMBL" id="PKH41303.1"/>
    </source>
</evidence>
<feature type="chain" id="PRO_5038762619" description="Lipoprotein" evidence="1">
    <location>
        <begin position="24"/>
        <end position="152"/>
    </location>
</feature>
<evidence type="ECO:0000313" key="5">
    <source>
        <dbReference type="Proteomes" id="UP000233565"/>
    </source>
</evidence>
<dbReference type="EMBL" id="PJBV01000015">
    <property type="protein sequence ID" value="PKH41303.1"/>
    <property type="molecule type" value="Genomic_DNA"/>
</dbReference>
<dbReference type="Proteomes" id="UP000199113">
    <property type="component" value="Unassembled WGS sequence"/>
</dbReference>
<dbReference type="OrthoDB" id="3834133at2"/>
<gene>
    <name evidence="2" type="ORF">CXG46_09420</name>
    <name evidence="3" type="ORF">SAMN05192575_11487</name>
</gene>
<proteinExistence type="predicted"/>
<organism evidence="3 4">
    <name type="scientific">Nocardioides alpinus</name>
    <dbReference type="NCBI Taxonomy" id="748909"/>
    <lineage>
        <taxon>Bacteria</taxon>
        <taxon>Bacillati</taxon>
        <taxon>Actinomycetota</taxon>
        <taxon>Actinomycetes</taxon>
        <taxon>Propionibacteriales</taxon>
        <taxon>Nocardioidaceae</taxon>
        <taxon>Nocardioides</taxon>
    </lineage>
</organism>
<keyword evidence="5" id="KW-1185">Reference proteome</keyword>
<evidence type="ECO:0000256" key="1">
    <source>
        <dbReference type="SAM" id="SignalP"/>
    </source>
</evidence>
<reference evidence="3" key="1">
    <citation type="submission" date="2016-10" db="EMBL/GenBank/DDBJ databases">
        <authorList>
            <person name="de Groot N.N."/>
        </authorList>
    </citation>
    <scope>NUCLEOTIDE SEQUENCE [LARGE SCALE GENOMIC DNA]</scope>
    <source>
        <strain evidence="3">CGMCC 1.10697</strain>
    </source>
</reference>
<evidence type="ECO:0000313" key="4">
    <source>
        <dbReference type="Proteomes" id="UP000199113"/>
    </source>
</evidence>
<evidence type="ECO:0000313" key="3">
    <source>
        <dbReference type="EMBL" id="SFB45988.1"/>
    </source>
</evidence>
<feature type="signal peptide" evidence="1">
    <location>
        <begin position="1"/>
        <end position="23"/>
    </location>
</feature>
<dbReference type="EMBL" id="FOKC01000014">
    <property type="protein sequence ID" value="SFB45988.1"/>
    <property type="molecule type" value="Genomic_DNA"/>
</dbReference>
<sequence>MVRPTIVMALVGVLLTSACSSSGGSSGGSATNGSTAEEGCGECTQEVAAIRRQLEELDGIRELLTLKRYPSSPTNGAGVKVELRSTGAGDTGVQDEVAEIVWKSRVTPLDELFVTVEDGEGELVPTLPYDFTDGGRNHATYEEQWGARPVGE</sequence>
<dbReference type="Proteomes" id="UP000233565">
    <property type="component" value="Unassembled WGS sequence"/>
</dbReference>
<dbReference type="RefSeq" id="WP_091201582.1">
    <property type="nucleotide sequence ID" value="NZ_FOKC01000014.1"/>
</dbReference>
<dbReference type="AlphaFoldDB" id="A0A1I1BBA5"/>
<dbReference type="STRING" id="748909.SAMN05192575_11487"/>
<reference evidence="2 5" key="2">
    <citation type="submission" date="2017-12" db="EMBL/GenBank/DDBJ databases">
        <title>Pharmacopeia of the Arctic Ocean.</title>
        <authorList>
            <person name="Collins E."/>
            <person name="Ducluzeau A.-L."/>
        </authorList>
    </citation>
    <scope>NUCLEOTIDE SEQUENCE [LARGE SCALE GENOMIC DNA]</scope>
    <source>
        <strain evidence="2 5">DSM 23325</strain>
    </source>
</reference>
<keyword evidence="1" id="KW-0732">Signal</keyword>